<name>A0A158B2C5_9BURK</name>
<organism evidence="1 2">
    <name type="scientific">Caballeronia catudaia</name>
    <dbReference type="NCBI Taxonomy" id="1777136"/>
    <lineage>
        <taxon>Bacteria</taxon>
        <taxon>Pseudomonadati</taxon>
        <taxon>Pseudomonadota</taxon>
        <taxon>Betaproteobacteria</taxon>
        <taxon>Burkholderiales</taxon>
        <taxon>Burkholderiaceae</taxon>
        <taxon>Caballeronia</taxon>
    </lineage>
</organism>
<evidence type="ECO:0000313" key="1">
    <source>
        <dbReference type="EMBL" id="SAK64311.1"/>
    </source>
</evidence>
<dbReference type="EMBL" id="FCOF02000011">
    <property type="protein sequence ID" value="SAK64311.1"/>
    <property type="molecule type" value="Genomic_DNA"/>
</dbReference>
<evidence type="ECO:0000313" key="2">
    <source>
        <dbReference type="Proteomes" id="UP000054870"/>
    </source>
</evidence>
<reference evidence="1" key="1">
    <citation type="submission" date="2016-01" db="EMBL/GenBank/DDBJ databases">
        <authorList>
            <person name="Peeters C."/>
        </authorList>
    </citation>
    <scope>NUCLEOTIDE SEQUENCE [LARGE SCALE GENOMIC DNA]</scope>
    <source>
        <strain evidence="1">LMG 29318</strain>
    </source>
</reference>
<dbReference type="AlphaFoldDB" id="A0A158B2C5"/>
<proteinExistence type="predicted"/>
<sequence length="219" mass="23998">MRRQLIHYLILCNIFIAAEAEGACIDMQNGKAVLPRIANGFAIVTSCATADERGGNIHVDVFVSKSKRASVNAPYADSAYSLSIDNSIDFDGGKSQGLGVSTGAGRDGDGMHYWKISKNGRLIQDLGDAPRLRNDKFMKGYLSGLVSSGGEYQSFRYFYQVDHGRLVVKRAMGFNSTDSSSVNVTSMSVRNGQDFITERKTVLTEERAQQCQNGDINCW</sequence>
<accession>A0A158B2C5</accession>
<comment type="caution">
    <text evidence="1">The sequence shown here is derived from an EMBL/GenBank/DDBJ whole genome shotgun (WGS) entry which is preliminary data.</text>
</comment>
<protein>
    <submittedName>
        <fullName evidence="1">Uncharacterized protein</fullName>
    </submittedName>
</protein>
<dbReference type="Proteomes" id="UP000054870">
    <property type="component" value="Unassembled WGS sequence"/>
</dbReference>
<keyword evidence="2" id="KW-1185">Reference proteome</keyword>
<gene>
    <name evidence="1" type="ORF">AWB75_02925</name>
</gene>